<dbReference type="GO" id="GO:0016787">
    <property type="term" value="F:hydrolase activity"/>
    <property type="evidence" value="ECO:0007669"/>
    <property type="project" value="UniProtKB-KW"/>
</dbReference>
<keyword evidence="3" id="KW-1185">Reference proteome</keyword>
<protein>
    <submittedName>
        <fullName evidence="2">Alpha/beta hydrolase</fullName>
    </submittedName>
</protein>
<dbReference type="Pfam" id="PF00561">
    <property type="entry name" value="Abhydrolase_1"/>
    <property type="match status" value="1"/>
</dbReference>
<keyword evidence="2" id="KW-0378">Hydrolase</keyword>
<dbReference type="Proteomes" id="UP000570003">
    <property type="component" value="Unassembled WGS sequence"/>
</dbReference>
<accession>A0AA44IC87</accession>
<dbReference type="InterPro" id="IPR029058">
    <property type="entry name" value="AB_hydrolase_fold"/>
</dbReference>
<dbReference type="Gene3D" id="3.40.50.1820">
    <property type="entry name" value="alpha/beta hydrolase"/>
    <property type="match status" value="1"/>
</dbReference>
<dbReference type="AlphaFoldDB" id="A0AA44IC87"/>
<feature type="domain" description="AB hydrolase-1" evidence="1">
    <location>
        <begin position="11"/>
        <end position="242"/>
    </location>
</feature>
<evidence type="ECO:0000313" key="2">
    <source>
        <dbReference type="EMBL" id="NKY13401.1"/>
    </source>
</evidence>
<comment type="caution">
    <text evidence="2">The sequence shown here is derived from an EMBL/GenBank/DDBJ whole genome shotgun (WGS) entry which is preliminary data.</text>
</comment>
<dbReference type="PANTHER" id="PTHR43194:SF2">
    <property type="entry name" value="PEROXISOMAL MEMBRANE PROTEIN LPX1"/>
    <property type="match status" value="1"/>
</dbReference>
<name>A0AA44IC87_STRE0</name>
<proteinExistence type="predicted"/>
<evidence type="ECO:0000313" key="3">
    <source>
        <dbReference type="Proteomes" id="UP000570003"/>
    </source>
</evidence>
<sequence>MSHSKTGADLPVVLLHALPLDSSMWDESARALRARGHRVLPLDQRGFGGTPLPADAAPSLDLVADDLARELDRRGLDSAVVVGCSMGGYAVMAFLRRHPHRVRALALFAARGTADTPKGAAARLRFADLIDDDSLRARIVADTTPSLLGATTRARRPHLLVRVTALAQRAEPRSVAWAQRAIAAREDSLAALGATDVPAVVVQGEEDELVTLDEARQTAAALPNGRLVALPGVGHLAPLEAPGKTVEILTGLLAAARAARPAGAKAC</sequence>
<dbReference type="SUPFAM" id="SSF53474">
    <property type="entry name" value="alpha/beta-Hydrolases"/>
    <property type="match status" value="1"/>
</dbReference>
<organism evidence="2 3">
    <name type="scientific">Streptomyces somaliensis (strain ATCC 33201 / DSM 40738 / JCM 12659 / KCTC 9044 / NCTC 11332 / NRRL B-12077 / IP 733)</name>
    <dbReference type="NCBI Taxonomy" id="1134445"/>
    <lineage>
        <taxon>Bacteria</taxon>
        <taxon>Bacillati</taxon>
        <taxon>Actinomycetota</taxon>
        <taxon>Actinomycetes</taxon>
        <taxon>Kitasatosporales</taxon>
        <taxon>Streptomycetaceae</taxon>
        <taxon>Streptomyces</taxon>
    </lineage>
</organism>
<evidence type="ECO:0000259" key="1">
    <source>
        <dbReference type="Pfam" id="PF00561"/>
    </source>
</evidence>
<reference evidence="2 3" key="1">
    <citation type="submission" date="2020-04" db="EMBL/GenBank/DDBJ databases">
        <title>MicrobeNet Type strains.</title>
        <authorList>
            <person name="Nicholson A.C."/>
        </authorList>
    </citation>
    <scope>NUCLEOTIDE SEQUENCE [LARGE SCALE GENOMIC DNA]</scope>
    <source>
        <strain evidence="2 3">DSM 40738</strain>
    </source>
</reference>
<dbReference type="EMBL" id="JAAXOU010000023">
    <property type="protein sequence ID" value="NKY13401.1"/>
    <property type="molecule type" value="Genomic_DNA"/>
</dbReference>
<dbReference type="PRINTS" id="PR00111">
    <property type="entry name" value="ABHYDROLASE"/>
</dbReference>
<dbReference type="RefSeq" id="WP_168437668.1">
    <property type="nucleotide sequence ID" value="NZ_JAAXOU010000023.1"/>
</dbReference>
<dbReference type="PANTHER" id="PTHR43194">
    <property type="entry name" value="HYDROLASE ALPHA/BETA FOLD FAMILY"/>
    <property type="match status" value="1"/>
</dbReference>
<dbReference type="InterPro" id="IPR050228">
    <property type="entry name" value="Carboxylesterase_BioH"/>
</dbReference>
<gene>
    <name evidence="2" type="ORF">HGA06_04215</name>
</gene>
<dbReference type="InterPro" id="IPR000073">
    <property type="entry name" value="AB_hydrolase_1"/>
</dbReference>